<dbReference type="InterPro" id="IPR042186">
    <property type="entry name" value="FimD_plug_dom"/>
</dbReference>
<evidence type="ECO:0000256" key="1">
    <source>
        <dbReference type="ARBA" id="ARBA00004571"/>
    </source>
</evidence>
<dbReference type="AlphaFoldDB" id="A0A0H3CGF3"/>
<dbReference type="HOGENOM" id="CLU_009120_1_0_6"/>
<evidence type="ECO:0000256" key="4">
    <source>
        <dbReference type="ARBA" id="ARBA00022452"/>
    </source>
</evidence>
<evidence type="ECO:0000256" key="6">
    <source>
        <dbReference type="ARBA" id="ARBA00022729"/>
    </source>
</evidence>
<dbReference type="InterPro" id="IPR025885">
    <property type="entry name" value="PapC_N"/>
</dbReference>
<evidence type="ECO:0000256" key="2">
    <source>
        <dbReference type="ARBA" id="ARBA00008064"/>
    </source>
</evidence>
<keyword evidence="13" id="KW-1185">Reference proteome</keyword>
<comment type="subcellular location">
    <subcellularLocation>
        <location evidence="1">Cell outer membrane</location>
        <topology evidence="1">Multi-pass membrane protein</topology>
    </subcellularLocation>
</comment>
<dbReference type="OrthoDB" id="6554712at2"/>
<evidence type="ECO:0000259" key="10">
    <source>
        <dbReference type="Pfam" id="PF13953"/>
    </source>
</evidence>
<dbReference type="InterPro" id="IPR000015">
    <property type="entry name" value="Fimb_usher"/>
</dbReference>
<dbReference type="EMBL" id="CP001918">
    <property type="protein sequence ID" value="ADF59632.1"/>
    <property type="molecule type" value="Genomic_DNA"/>
</dbReference>
<dbReference type="GO" id="GO:0009279">
    <property type="term" value="C:cell outer membrane"/>
    <property type="evidence" value="ECO:0007669"/>
    <property type="project" value="UniProtKB-SubCell"/>
</dbReference>
<evidence type="ECO:0000259" key="11">
    <source>
        <dbReference type="Pfam" id="PF13954"/>
    </source>
</evidence>
<dbReference type="Gene3D" id="2.60.40.2610">
    <property type="entry name" value="Outer membrane usher protein FimD, plug domain"/>
    <property type="match status" value="1"/>
</dbReference>
<keyword evidence="8" id="KW-0998">Cell outer membrane</keyword>
<evidence type="ECO:0000313" key="12">
    <source>
        <dbReference type="EMBL" id="ADF59632.1"/>
    </source>
</evidence>
<dbReference type="EnsemblBacteria" id="ADF59632">
    <property type="protein sequence ID" value="ADF59632"/>
    <property type="gene ID" value="ECL_00064"/>
</dbReference>
<evidence type="ECO:0000313" key="13">
    <source>
        <dbReference type="Proteomes" id="UP000002363"/>
    </source>
</evidence>
<keyword evidence="3" id="KW-0813">Transport</keyword>
<dbReference type="InterPro" id="IPR043142">
    <property type="entry name" value="PapC-like_C_sf"/>
</dbReference>
<feature type="domain" description="PapC-like C-terminal" evidence="10">
    <location>
        <begin position="759"/>
        <end position="815"/>
    </location>
</feature>
<comment type="similarity">
    <text evidence="2">Belongs to the fimbrial export usher family.</text>
</comment>
<dbReference type="PANTHER" id="PTHR30451:SF3">
    <property type="entry name" value="OUTER MEMBRANE USHER PROTEIN HTRE-RELATED"/>
    <property type="match status" value="1"/>
</dbReference>
<protein>
    <submittedName>
        <fullName evidence="12">Putative outer membrane usher protein FimD</fullName>
    </submittedName>
</protein>
<dbReference type="Gene3D" id="2.60.40.2070">
    <property type="match status" value="1"/>
</dbReference>
<dbReference type="STRING" id="716541.ECL_00064"/>
<keyword evidence="7" id="KW-0472">Membrane</keyword>
<dbReference type="PANTHER" id="PTHR30451">
    <property type="entry name" value="OUTER MEMBRANE USHER PROTEIN"/>
    <property type="match status" value="1"/>
</dbReference>
<dbReference type="Pfam" id="PF00577">
    <property type="entry name" value="Usher"/>
    <property type="match status" value="1"/>
</dbReference>
<dbReference type="eggNOG" id="COG3188">
    <property type="taxonomic scope" value="Bacteria"/>
</dbReference>
<feature type="domain" description="PapC N-terminal" evidence="11">
    <location>
        <begin position="26"/>
        <end position="163"/>
    </location>
</feature>
<dbReference type="Pfam" id="PF13953">
    <property type="entry name" value="PapC_C"/>
    <property type="match status" value="1"/>
</dbReference>
<dbReference type="InterPro" id="IPR037224">
    <property type="entry name" value="PapC_N_sf"/>
</dbReference>
<dbReference type="Gene3D" id="3.10.20.410">
    <property type="match status" value="1"/>
</dbReference>
<dbReference type="RefSeq" id="WP_013094836.1">
    <property type="nucleotide sequence ID" value="NC_014121.1"/>
</dbReference>
<sequence>MKMKQNRLCMLAVCSLLLSHKSGAVTFDTSLLAGASGESDLSRFNENNAMPAGPQEMDIYVNGDWKGRYTVTYGEQQDDVRLAWKDALMLGINTKAIPAPAITDGQVQLHDLVQGGEVKTDTSTLSLALTVPQAAVLRTEEGYVAPQFWDEGIPALMLSWNTTWYNTRTKGSAKETNDDFYAGLDSGANLLGWQFRDSSTWRKSASGDSSWQNNTRYLRRPLAALKSNLTLGDFYIPGDLFDSLRVRGVSLASDMKMRPNSQQGFSPVVHGVARTNALVKVMQNGNVIYQENVPPGQFTLDSIQPTGSAGDLLVVVREADGSQQSFTVPFSAVPGMLKEGVSEYSVVAGKVHQNTLEADPAFLQATLRYGFNNLMTGYTGTIVSDNYQAGLIGTGWNLPFGAVSVDVTHAKTTLQDRTDSGQSFRVSYSKFIDTTATNFTLAAYRYSTKGYYSFSDALYSREGYQRLKAQYDEYEDRFGVAPEMTMSTWDALRAAQPKNTFTLNLNQRLPDNWGTVFVSGTQRDYWNSRQTSREYQAGYSNAIGRASYTVSASRVRNSEREEETRFYLSLSLPFSLFDNNAWVTSSLTASDSHYEQSNISMSGNALASNRLSYTLSGSNARGGNNTASVNTAYRANFATLGGSYSESSDYRQMGLNGRGSLVAVPWHLLASNETGSTMTIVDAPQAEGLMVNGDESIVTNRDGVALVPYATPYRKNAITLSETANSRGAEVLGNIANVAPYDGAVNYIRFDTDQRQSWMLRATRPDGAPLPFGTEVLNERGESVGYVGQASVLYIRAEQPPRELSVHLRGGNCTIAAPAWGLESPSSVCHY</sequence>
<evidence type="ECO:0000256" key="3">
    <source>
        <dbReference type="ARBA" id="ARBA00022448"/>
    </source>
</evidence>
<dbReference type="GO" id="GO:0015473">
    <property type="term" value="F:fimbrial usher porin activity"/>
    <property type="evidence" value="ECO:0007669"/>
    <property type="project" value="InterPro"/>
</dbReference>
<keyword evidence="5" id="KW-0812">Transmembrane</keyword>
<accession>A0A0H3CGF3</accession>
<dbReference type="InterPro" id="IPR025949">
    <property type="entry name" value="PapC-like_C"/>
</dbReference>
<keyword evidence="4" id="KW-1134">Transmembrane beta strand</keyword>
<feature type="chain" id="PRO_5005202653" evidence="9">
    <location>
        <begin position="25"/>
        <end position="831"/>
    </location>
</feature>
<gene>
    <name evidence="12" type="ordered locus">ECL_00064</name>
</gene>
<dbReference type="Proteomes" id="UP000002363">
    <property type="component" value="Chromosome"/>
</dbReference>
<dbReference type="Pfam" id="PF13954">
    <property type="entry name" value="PapC_N"/>
    <property type="match status" value="1"/>
</dbReference>
<dbReference type="Gene3D" id="2.60.40.3110">
    <property type="match status" value="1"/>
</dbReference>
<evidence type="ECO:0000256" key="7">
    <source>
        <dbReference type="ARBA" id="ARBA00023136"/>
    </source>
</evidence>
<reference evidence="12 13" key="1">
    <citation type="journal article" date="2010" name="J. Bacteriol.">
        <title>Complete genome sequence of Enterobacter cloacae subsp. cloacae type strain ATCC 13047.</title>
        <authorList>
            <person name="Ren Y."/>
            <person name="Ren Y."/>
            <person name="Zhou Z."/>
            <person name="Guo X."/>
            <person name="Li Y."/>
            <person name="Feng L."/>
            <person name="Wang L."/>
        </authorList>
    </citation>
    <scope>NUCLEOTIDE SEQUENCE [LARGE SCALE GENOMIC DNA]</scope>
    <source>
        <strain evidence="13">ATCC 13047 / DSM 30054 / NBRC 13535 / NCTC 10005 / WDCM 00083 / NCDC 279-56</strain>
    </source>
</reference>
<dbReference type="SUPFAM" id="SSF141729">
    <property type="entry name" value="FimD N-terminal domain-like"/>
    <property type="match status" value="1"/>
</dbReference>
<feature type="signal peptide" evidence="9">
    <location>
        <begin position="1"/>
        <end position="24"/>
    </location>
</feature>
<dbReference type="PATRIC" id="fig|716541.4.peg.361"/>
<dbReference type="GO" id="GO:0009297">
    <property type="term" value="P:pilus assembly"/>
    <property type="evidence" value="ECO:0007669"/>
    <property type="project" value="InterPro"/>
</dbReference>
<evidence type="ECO:0000256" key="8">
    <source>
        <dbReference type="ARBA" id="ARBA00023237"/>
    </source>
</evidence>
<name>A0A0H3CGF3_ENTCC</name>
<dbReference type="KEGG" id="enc:ECL_00064"/>
<proteinExistence type="inferred from homology"/>
<keyword evidence="6 9" id="KW-0732">Signal</keyword>
<organism evidence="12 13">
    <name type="scientific">Enterobacter cloacae subsp. cloacae (strain ATCC 13047 / DSM 30054 / NBRC 13535 / NCTC 10005 / WDCM 00083 / NCDC 279-56)</name>
    <dbReference type="NCBI Taxonomy" id="716541"/>
    <lineage>
        <taxon>Bacteria</taxon>
        <taxon>Pseudomonadati</taxon>
        <taxon>Pseudomonadota</taxon>
        <taxon>Gammaproteobacteria</taxon>
        <taxon>Enterobacterales</taxon>
        <taxon>Enterobacteriaceae</taxon>
        <taxon>Enterobacter</taxon>
        <taxon>Enterobacter cloacae complex</taxon>
    </lineage>
</organism>
<dbReference type="FunFam" id="2.60.40.3110:FF:000001">
    <property type="entry name" value="Putative fimbrial outer membrane usher"/>
    <property type="match status" value="1"/>
</dbReference>
<evidence type="ECO:0000256" key="5">
    <source>
        <dbReference type="ARBA" id="ARBA00022692"/>
    </source>
</evidence>
<evidence type="ECO:0000256" key="9">
    <source>
        <dbReference type="SAM" id="SignalP"/>
    </source>
</evidence>
<dbReference type="SMR" id="A0A0H3CGF3"/>